<feature type="transmembrane region" description="Helical" evidence="3">
    <location>
        <begin position="78"/>
        <end position="108"/>
    </location>
</feature>
<protein>
    <submittedName>
        <fullName evidence="4">Uncharacterized protein</fullName>
    </submittedName>
</protein>
<keyword evidence="1" id="KW-0175">Coiled coil</keyword>
<dbReference type="Proteomes" id="UP000283895">
    <property type="component" value="Unassembled WGS sequence"/>
</dbReference>
<dbReference type="OrthoDB" id="10518570at2759"/>
<feature type="compositionally biased region" description="Low complexity" evidence="2">
    <location>
        <begin position="396"/>
        <end position="421"/>
    </location>
</feature>
<proteinExistence type="predicted"/>
<organism evidence="4 5">
    <name type="scientific">Cytospora schulzeri</name>
    <dbReference type="NCBI Taxonomy" id="448051"/>
    <lineage>
        <taxon>Eukaryota</taxon>
        <taxon>Fungi</taxon>
        <taxon>Dikarya</taxon>
        <taxon>Ascomycota</taxon>
        <taxon>Pezizomycotina</taxon>
        <taxon>Sordariomycetes</taxon>
        <taxon>Sordariomycetidae</taxon>
        <taxon>Diaporthales</taxon>
        <taxon>Cytosporaceae</taxon>
        <taxon>Cytospora</taxon>
    </lineage>
</organism>
<name>A0A423WY17_9PEZI</name>
<feature type="transmembrane region" description="Helical" evidence="3">
    <location>
        <begin position="40"/>
        <end position="57"/>
    </location>
</feature>
<evidence type="ECO:0000313" key="4">
    <source>
        <dbReference type="EMBL" id="ROW08399.1"/>
    </source>
</evidence>
<accession>A0A423WY17</accession>
<keyword evidence="3" id="KW-0812">Transmembrane</keyword>
<sequence length="526" mass="58206">MRAFNPETPANAGTRINIAVSRRGEDAYNAAFVMLKQNPFSVYTFVFVFAAIHLLPIRGIATAAKRLSDRVSENRNNIFAIFDIVQSVLEMLILILASTFFCLVKLAYHLAIHAKSEMGPGSWSGIIMQRCSNCPEPEPEPKAPRRSYSDPAVVERNMRITQLELQLQEWRDLISHKNIEHAKKEHQFEEEISTLDEANKAQAVTLQQIRRFHQSVGLDRGTEAIIRDLRRQLEDAPKQAKKREDELLEEIRQLKEQLQKKDEEHNEWRDKDRLYNAYVNEVTKWKNIARECIRQRDVAQKKAEDLQESLAMDNTEDNSPQQEHGQENDHGENQVARDPLPDNEGKPFGMRLTYADGTPVGMPGARTQSNDDWVVISGSSSSSSRSGDDDNDDGADGTANAETAPSAPAPSTSQGPGPSSSFHKSFLGTTRPSGAKYKANYKAYDGWETVSDSSSSSSDDTTDEGENATQGAPEPFSSSGPGPSTSFRNPFTNLKEKKGGSSRSGDYGAKKPGARRGGGAGGSSRR</sequence>
<feature type="region of interest" description="Disordered" evidence="2">
    <location>
        <begin position="313"/>
        <end position="526"/>
    </location>
</feature>
<feature type="compositionally biased region" description="Gly residues" evidence="2">
    <location>
        <begin position="515"/>
        <end position="526"/>
    </location>
</feature>
<dbReference type="EMBL" id="LKEA01000006">
    <property type="protein sequence ID" value="ROW08399.1"/>
    <property type="molecule type" value="Genomic_DNA"/>
</dbReference>
<dbReference type="AlphaFoldDB" id="A0A423WY17"/>
<evidence type="ECO:0000256" key="2">
    <source>
        <dbReference type="SAM" id="MobiDB-lite"/>
    </source>
</evidence>
<keyword evidence="3" id="KW-0472">Membrane</keyword>
<keyword evidence="3" id="KW-1133">Transmembrane helix</keyword>
<evidence type="ECO:0000256" key="1">
    <source>
        <dbReference type="SAM" id="Coils"/>
    </source>
</evidence>
<reference evidence="4 5" key="1">
    <citation type="submission" date="2015-09" db="EMBL/GenBank/DDBJ databases">
        <title>Host preference determinants of Valsa canker pathogens revealed by comparative genomics.</title>
        <authorList>
            <person name="Yin Z."/>
            <person name="Huang L."/>
        </authorList>
    </citation>
    <scope>NUCLEOTIDE SEQUENCE [LARGE SCALE GENOMIC DNA]</scope>
    <source>
        <strain evidence="4 5">03-1</strain>
    </source>
</reference>
<gene>
    <name evidence="4" type="ORF">VMCG_03319</name>
</gene>
<evidence type="ECO:0000313" key="5">
    <source>
        <dbReference type="Proteomes" id="UP000283895"/>
    </source>
</evidence>
<evidence type="ECO:0000256" key="3">
    <source>
        <dbReference type="SAM" id="Phobius"/>
    </source>
</evidence>
<comment type="caution">
    <text evidence="4">The sequence shown here is derived from an EMBL/GenBank/DDBJ whole genome shotgun (WGS) entry which is preliminary data.</text>
</comment>
<feature type="coiled-coil region" evidence="1">
    <location>
        <begin position="226"/>
        <end position="309"/>
    </location>
</feature>
<feature type="compositionally biased region" description="Low complexity" evidence="2">
    <location>
        <begin position="473"/>
        <end position="487"/>
    </location>
</feature>
<keyword evidence="5" id="KW-1185">Reference proteome</keyword>